<proteinExistence type="predicted"/>
<name>A0ABU0DUD6_9BACI</name>
<dbReference type="EMBL" id="JAUSUP010000004">
    <property type="protein sequence ID" value="MDQ0351965.1"/>
    <property type="molecule type" value="Genomic_DNA"/>
</dbReference>
<gene>
    <name evidence="2" type="ORF">J2R98_001797</name>
</gene>
<keyword evidence="3" id="KW-1185">Reference proteome</keyword>
<evidence type="ECO:0000256" key="1">
    <source>
        <dbReference type="SAM" id="Phobius"/>
    </source>
</evidence>
<feature type="transmembrane region" description="Helical" evidence="1">
    <location>
        <begin position="12"/>
        <end position="40"/>
    </location>
</feature>
<feature type="transmembrane region" description="Helical" evidence="1">
    <location>
        <begin position="124"/>
        <end position="143"/>
    </location>
</feature>
<keyword evidence="1" id="KW-0472">Membrane</keyword>
<feature type="transmembrane region" description="Helical" evidence="1">
    <location>
        <begin position="149"/>
        <end position="173"/>
    </location>
</feature>
<keyword evidence="1" id="KW-0812">Transmembrane</keyword>
<comment type="caution">
    <text evidence="2">The sequence shown here is derived from an EMBL/GenBank/DDBJ whole genome shotgun (WGS) entry which is preliminary data.</text>
</comment>
<feature type="transmembrane region" description="Helical" evidence="1">
    <location>
        <begin position="85"/>
        <end position="104"/>
    </location>
</feature>
<dbReference type="Proteomes" id="UP001236723">
    <property type="component" value="Unassembled WGS sequence"/>
</dbReference>
<protein>
    <submittedName>
        <fullName evidence="2">Amino acid transporter</fullName>
    </submittedName>
</protein>
<reference evidence="2 3" key="1">
    <citation type="submission" date="2023-07" db="EMBL/GenBank/DDBJ databases">
        <title>Genomic Encyclopedia of Type Strains, Phase IV (KMG-IV): sequencing the most valuable type-strain genomes for metagenomic binning, comparative biology and taxonomic classification.</title>
        <authorList>
            <person name="Goeker M."/>
        </authorList>
    </citation>
    <scope>NUCLEOTIDE SEQUENCE [LARGE SCALE GENOMIC DNA]</scope>
    <source>
        <strain evidence="2 3">DSM 15448</strain>
    </source>
</reference>
<dbReference type="RefSeq" id="WP_307068122.1">
    <property type="nucleotide sequence ID" value="NZ_JAUSUP010000004.1"/>
</dbReference>
<keyword evidence="1" id="KW-1133">Transmembrane helix</keyword>
<accession>A0ABU0DUD6</accession>
<feature type="transmembrane region" description="Helical" evidence="1">
    <location>
        <begin position="52"/>
        <end position="73"/>
    </location>
</feature>
<organism evidence="2 3">
    <name type="scientific">Alkalibacillus filiformis</name>
    <dbReference type="NCBI Taxonomy" id="200990"/>
    <lineage>
        <taxon>Bacteria</taxon>
        <taxon>Bacillati</taxon>
        <taxon>Bacillota</taxon>
        <taxon>Bacilli</taxon>
        <taxon>Bacillales</taxon>
        <taxon>Bacillaceae</taxon>
        <taxon>Alkalibacillus</taxon>
    </lineage>
</organism>
<evidence type="ECO:0000313" key="2">
    <source>
        <dbReference type="EMBL" id="MDQ0351965.1"/>
    </source>
</evidence>
<evidence type="ECO:0000313" key="3">
    <source>
        <dbReference type="Proteomes" id="UP001236723"/>
    </source>
</evidence>
<sequence>MREAFTLILTGFLIVFFDIEFNGFNIIVDTVGYIIVAVGLSKLQAHSKYAKTALIIASSLVIISVPTIFITEVELNTTVAPTFEYYYTLTLTILQFALVIYCLLVMKQLNELFNANFTKAINLLLSFTLILNTIVIAIIATSINVQSHTFNMVVVSFTMMALIAHIVFLVYLFKFIRIEENNDDEEPLKESSHEQSRFS</sequence>